<dbReference type="Proteomes" id="UP001152320">
    <property type="component" value="Chromosome 7"/>
</dbReference>
<dbReference type="AlphaFoldDB" id="A0A9Q1C4F9"/>
<evidence type="ECO:0000313" key="2">
    <source>
        <dbReference type="Proteomes" id="UP001152320"/>
    </source>
</evidence>
<keyword evidence="2" id="KW-1185">Reference proteome</keyword>
<dbReference type="OrthoDB" id="5971222at2759"/>
<accession>A0A9Q1C4F9</accession>
<name>A0A9Q1C4F9_HOLLE</name>
<gene>
    <name evidence="1" type="ORF">HOLleu_15945</name>
</gene>
<dbReference type="EMBL" id="JAIZAY010000007">
    <property type="protein sequence ID" value="KAJ8038501.1"/>
    <property type="molecule type" value="Genomic_DNA"/>
</dbReference>
<comment type="caution">
    <text evidence="1">The sequence shown here is derived from an EMBL/GenBank/DDBJ whole genome shotgun (WGS) entry which is preliminary data.</text>
</comment>
<protein>
    <submittedName>
        <fullName evidence="1">Uncharacterized protein</fullName>
    </submittedName>
</protein>
<reference evidence="1" key="1">
    <citation type="submission" date="2021-10" db="EMBL/GenBank/DDBJ databases">
        <title>Tropical sea cucumber genome reveals ecological adaptation and Cuvierian tubules defense mechanism.</title>
        <authorList>
            <person name="Chen T."/>
        </authorList>
    </citation>
    <scope>NUCLEOTIDE SEQUENCE</scope>
    <source>
        <strain evidence="1">Nanhai2018</strain>
        <tissue evidence="1">Muscle</tissue>
    </source>
</reference>
<evidence type="ECO:0000313" key="1">
    <source>
        <dbReference type="EMBL" id="KAJ8038501.1"/>
    </source>
</evidence>
<proteinExistence type="predicted"/>
<sequence>MHVDFICKTVSQRLALLRRIQPFIDRESSLMFYNGYILPILDYCSVVWGTCSHSDLQRLIRMQKTAARIILSVGYDQRSHDIFNELNMDGLDMRICKRLIMVYKSLNELAPTYMEEMFTFNRNIHSHSLRSTTENKLYLSGGKTDYHRKKFSYLAAKEWNELPMELRNATSLKNFKSKLHNLISNT</sequence>
<organism evidence="1 2">
    <name type="scientific">Holothuria leucospilota</name>
    <name type="common">Black long sea cucumber</name>
    <name type="synonym">Mertensiothuria leucospilota</name>
    <dbReference type="NCBI Taxonomy" id="206669"/>
    <lineage>
        <taxon>Eukaryota</taxon>
        <taxon>Metazoa</taxon>
        <taxon>Echinodermata</taxon>
        <taxon>Eleutherozoa</taxon>
        <taxon>Echinozoa</taxon>
        <taxon>Holothuroidea</taxon>
        <taxon>Aspidochirotacea</taxon>
        <taxon>Aspidochirotida</taxon>
        <taxon>Holothuriidae</taxon>
        <taxon>Holothuria</taxon>
    </lineage>
</organism>